<dbReference type="SFLD" id="SFLDG00358">
    <property type="entry name" value="Main_(cytGST)"/>
    <property type="match status" value="1"/>
</dbReference>
<evidence type="ECO:0000256" key="2">
    <source>
        <dbReference type="ARBA" id="ARBA00022679"/>
    </source>
</evidence>
<gene>
    <name evidence="7" type="ORF">MIND_00117400</name>
</gene>
<evidence type="ECO:0000259" key="6">
    <source>
        <dbReference type="PROSITE" id="PS50405"/>
    </source>
</evidence>
<dbReference type="Gene3D" id="3.40.30.10">
    <property type="entry name" value="Glutaredoxin"/>
    <property type="match status" value="1"/>
</dbReference>
<evidence type="ECO:0000256" key="3">
    <source>
        <dbReference type="ARBA" id="ARBA00047960"/>
    </source>
</evidence>
<sequence length="256" mass="28353">MHLSPLKQRHSYFEFISNLTRLGKPPLVTTTTTTPNETPMLKLHGDARSTCTKRVATILFEKAAHFELVPVVGAASKSAEYKATMQPFGQIPVLEDDGYFLYESRAIGRYIAEKYRDQGTMGLIPNGDLKEMGRFECALSMEATQFLPAELLAYEAAFKPFKGGKTDPAEVARLTSELAAKLDAYDQILGKTKYLAGDSITLADLYHIPYADMLTNLLKSDLLTNEAARPNVARWYHDITSRPSWLAVKNGVPASA</sequence>
<dbReference type="SUPFAM" id="SSF47616">
    <property type="entry name" value="GST C-terminal domain-like"/>
    <property type="match status" value="1"/>
</dbReference>
<dbReference type="SUPFAM" id="SSF52833">
    <property type="entry name" value="Thioredoxin-like"/>
    <property type="match status" value="1"/>
</dbReference>
<dbReference type="PROSITE" id="PS50404">
    <property type="entry name" value="GST_NTER"/>
    <property type="match status" value="1"/>
</dbReference>
<dbReference type="FunFam" id="3.40.30.10:FF:000016">
    <property type="entry name" value="Glutathione S-transferase F2"/>
    <property type="match status" value="1"/>
</dbReference>
<dbReference type="PROSITE" id="PS50405">
    <property type="entry name" value="GST_CTER"/>
    <property type="match status" value="1"/>
</dbReference>
<comment type="catalytic activity">
    <reaction evidence="3">
        <text>RX + glutathione = an S-substituted glutathione + a halide anion + H(+)</text>
        <dbReference type="Rhea" id="RHEA:16437"/>
        <dbReference type="ChEBI" id="CHEBI:15378"/>
        <dbReference type="ChEBI" id="CHEBI:16042"/>
        <dbReference type="ChEBI" id="CHEBI:17792"/>
        <dbReference type="ChEBI" id="CHEBI:57925"/>
        <dbReference type="ChEBI" id="CHEBI:90779"/>
        <dbReference type="EC" id="2.5.1.18"/>
    </reaction>
</comment>
<name>A0A8H6TG14_9AGAR</name>
<feature type="domain" description="GST C-terminal" evidence="6">
    <location>
        <begin position="128"/>
        <end position="256"/>
    </location>
</feature>
<evidence type="ECO:0000256" key="1">
    <source>
        <dbReference type="ARBA" id="ARBA00012452"/>
    </source>
</evidence>
<comment type="similarity">
    <text evidence="4">Belongs to the GST superfamily.</text>
</comment>
<dbReference type="InterPro" id="IPR004045">
    <property type="entry name" value="Glutathione_S-Trfase_N"/>
</dbReference>
<dbReference type="PANTHER" id="PTHR43900:SF3">
    <property type="entry name" value="GLUTATHIONE S-TRANSFERASE RHO"/>
    <property type="match status" value="1"/>
</dbReference>
<dbReference type="InterPro" id="IPR010987">
    <property type="entry name" value="Glutathione-S-Trfase_C-like"/>
</dbReference>
<evidence type="ECO:0000313" key="7">
    <source>
        <dbReference type="EMBL" id="KAF7316001.1"/>
    </source>
</evidence>
<keyword evidence="2 7" id="KW-0808">Transferase</keyword>
<evidence type="ECO:0000256" key="4">
    <source>
        <dbReference type="RuleBase" id="RU003494"/>
    </source>
</evidence>
<comment type="caution">
    <text evidence="7">The sequence shown here is derived from an EMBL/GenBank/DDBJ whole genome shotgun (WGS) entry which is preliminary data.</text>
</comment>
<dbReference type="PANTHER" id="PTHR43900">
    <property type="entry name" value="GLUTATHIONE S-TRANSFERASE RHO"/>
    <property type="match status" value="1"/>
</dbReference>
<dbReference type="GeneID" id="59340630"/>
<dbReference type="InterPro" id="IPR036282">
    <property type="entry name" value="Glutathione-S-Trfase_C_sf"/>
</dbReference>
<reference evidence="7" key="1">
    <citation type="submission" date="2020-05" db="EMBL/GenBank/DDBJ databases">
        <title>Mycena genomes resolve the evolution of fungal bioluminescence.</title>
        <authorList>
            <person name="Tsai I.J."/>
        </authorList>
    </citation>
    <scope>NUCLEOTIDE SEQUENCE</scope>
    <source>
        <strain evidence="7">171206Taipei</strain>
    </source>
</reference>
<dbReference type="EMBL" id="JACAZF010000001">
    <property type="protein sequence ID" value="KAF7316001.1"/>
    <property type="molecule type" value="Genomic_DNA"/>
</dbReference>
<proteinExistence type="inferred from homology"/>
<dbReference type="EC" id="2.5.1.18" evidence="1"/>
<dbReference type="Proteomes" id="UP000636479">
    <property type="component" value="Unassembled WGS sequence"/>
</dbReference>
<keyword evidence="8" id="KW-1185">Reference proteome</keyword>
<protein>
    <recommendedName>
        <fullName evidence="1">glutathione transferase</fullName>
        <ecNumber evidence="1">2.5.1.18</ecNumber>
    </recommendedName>
</protein>
<dbReference type="AlphaFoldDB" id="A0A8H6TG14"/>
<organism evidence="7 8">
    <name type="scientific">Mycena indigotica</name>
    <dbReference type="NCBI Taxonomy" id="2126181"/>
    <lineage>
        <taxon>Eukaryota</taxon>
        <taxon>Fungi</taxon>
        <taxon>Dikarya</taxon>
        <taxon>Basidiomycota</taxon>
        <taxon>Agaricomycotina</taxon>
        <taxon>Agaricomycetes</taxon>
        <taxon>Agaricomycetidae</taxon>
        <taxon>Agaricales</taxon>
        <taxon>Marasmiineae</taxon>
        <taxon>Mycenaceae</taxon>
        <taxon>Mycena</taxon>
    </lineage>
</organism>
<dbReference type="Pfam" id="PF02798">
    <property type="entry name" value="GST_N"/>
    <property type="match status" value="1"/>
</dbReference>
<dbReference type="InterPro" id="IPR036249">
    <property type="entry name" value="Thioredoxin-like_sf"/>
</dbReference>
<feature type="domain" description="GST N-terminal" evidence="5">
    <location>
        <begin position="39"/>
        <end position="119"/>
    </location>
</feature>
<dbReference type="GO" id="GO:0004364">
    <property type="term" value="F:glutathione transferase activity"/>
    <property type="evidence" value="ECO:0007669"/>
    <property type="project" value="UniProtKB-EC"/>
</dbReference>
<dbReference type="Gene3D" id="1.20.1050.10">
    <property type="match status" value="1"/>
</dbReference>
<dbReference type="GO" id="GO:0006749">
    <property type="term" value="P:glutathione metabolic process"/>
    <property type="evidence" value="ECO:0007669"/>
    <property type="project" value="TreeGrafter"/>
</dbReference>
<dbReference type="GO" id="GO:0005737">
    <property type="term" value="C:cytoplasm"/>
    <property type="evidence" value="ECO:0007669"/>
    <property type="project" value="TreeGrafter"/>
</dbReference>
<evidence type="ECO:0000313" key="8">
    <source>
        <dbReference type="Proteomes" id="UP000636479"/>
    </source>
</evidence>
<accession>A0A8H6TG14</accession>
<dbReference type="SFLD" id="SFLDS00019">
    <property type="entry name" value="Glutathione_Transferase_(cytos"/>
    <property type="match status" value="1"/>
</dbReference>
<evidence type="ECO:0000259" key="5">
    <source>
        <dbReference type="PROSITE" id="PS50404"/>
    </source>
</evidence>
<dbReference type="InterPro" id="IPR040079">
    <property type="entry name" value="Glutathione_S-Trfase"/>
</dbReference>
<dbReference type="Pfam" id="PF00043">
    <property type="entry name" value="GST_C"/>
    <property type="match status" value="1"/>
</dbReference>
<dbReference type="OrthoDB" id="249703at2759"/>
<dbReference type="RefSeq" id="XP_037226024.1">
    <property type="nucleotide sequence ID" value="XM_037358114.1"/>
</dbReference>
<dbReference type="InterPro" id="IPR004046">
    <property type="entry name" value="GST_C"/>
</dbReference>
<dbReference type="GO" id="GO:0043295">
    <property type="term" value="F:glutathione binding"/>
    <property type="evidence" value="ECO:0007669"/>
    <property type="project" value="TreeGrafter"/>
</dbReference>